<dbReference type="InterPro" id="IPR036391">
    <property type="entry name" value="Thionin-like_sf"/>
</dbReference>
<sequence>MEGKTVILSVLIMSLVIAQIQVEAKSCCPSTSARNIYNTCRFAGGSQQMCANLSGCKHVNGRCPNGYQHDTLQNSGDAFNEYCKLGCTSSVCAAIVTLQSSDASEIVNGAVTQCANACSTFCTKSSTTEVETA</sequence>
<dbReference type="GeneID" id="104787034"/>
<dbReference type="InterPro" id="IPR001010">
    <property type="entry name" value="Thionin"/>
</dbReference>
<keyword evidence="5" id="KW-0611">Plant defense</keyword>
<comment type="subcellular location">
    <subcellularLocation>
        <location evidence="1">Secreted</location>
    </subcellularLocation>
</comment>
<keyword evidence="8" id="KW-1185">Reference proteome</keyword>
<dbReference type="SUPFAM" id="SSF57429">
    <property type="entry name" value="Crambin-like"/>
    <property type="match status" value="1"/>
</dbReference>
<keyword evidence="4" id="KW-0800">Toxin</keyword>
<dbReference type="PANTHER" id="PTHR33920">
    <property type="entry name" value="THIONIN-2.1-RELATED"/>
    <property type="match status" value="1"/>
</dbReference>
<evidence type="ECO:0000313" key="9">
    <source>
        <dbReference type="RefSeq" id="XP_010510827.1"/>
    </source>
</evidence>
<keyword evidence="7" id="KW-0732">Signal</keyword>
<evidence type="ECO:0000256" key="5">
    <source>
        <dbReference type="ARBA" id="ARBA00022821"/>
    </source>
</evidence>
<dbReference type="PRINTS" id="PR00287">
    <property type="entry name" value="THIONIN"/>
</dbReference>
<accession>A0ABM0Z5T9</accession>
<evidence type="ECO:0000313" key="8">
    <source>
        <dbReference type="Proteomes" id="UP000694864"/>
    </source>
</evidence>
<evidence type="ECO:0000256" key="1">
    <source>
        <dbReference type="ARBA" id="ARBA00004613"/>
    </source>
</evidence>
<keyword evidence="3" id="KW-0964">Secreted</keyword>
<proteinExistence type="inferred from homology"/>
<dbReference type="PROSITE" id="PS00271">
    <property type="entry name" value="THIONIN"/>
    <property type="match status" value="1"/>
</dbReference>
<organism evidence="8 9">
    <name type="scientific">Camelina sativa</name>
    <name type="common">False flax</name>
    <name type="synonym">Myagrum sativum</name>
    <dbReference type="NCBI Taxonomy" id="90675"/>
    <lineage>
        <taxon>Eukaryota</taxon>
        <taxon>Viridiplantae</taxon>
        <taxon>Streptophyta</taxon>
        <taxon>Embryophyta</taxon>
        <taxon>Tracheophyta</taxon>
        <taxon>Spermatophyta</taxon>
        <taxon>Magnoliopsida</taxon>
        <taxon>eudicotyledons</taxon>
        <taxon>Gunneridae</taxon>
        <taxon>Pentapetalae</taxon>
        <taxon>rosids</taxon>
        <taxon>malvids</taxon>
        <taxon>Brassicales</taxon>
        <taxon>Brassicaceae</taxon>
        <taxon>Camelineae</taxon>
        <taxon>Camelina</taxon>
    </lineage>
</organism>
<dbReference type="Proteomes" id="UP000694864">
    <property type="component" value="Chromosome 5"/>
</dbReference>
<evidence type="ECO:0000256" key="7">
    <source>
        <dbReference type="SAM" id="SignalP"/>
    </source>
</evidence>
<evidence type="ECO:0000256" key="4">
    <source>
        <dbReference type="ARBA" id="ARBA00022656"/>
    </source>
</evidence>
<gene>
    <name evidence="9" type="primary">LOC104787034</name>
</gene>
<evidence type="ECO:0000256" key="2">
    <source>
        <dbReference type="ARBA" id="ARBA00009872"/>
    </source>
</evidence>
<protein>
    <submittedName>
        <fullName evidence="9">Thionin-like</fullName>
    </submittedName>
</protein>
<keyword evidence="6" id="KW-1015">Disulfide bond</keyword>
<name>A0ABM0Z5T9_CAMSA</name>
<evidence type="ECO:0000256" key="3">
    <source>
        <dbReference type="ARBA" id="ARBA00022525"/>
    </source>
</evidence>
<comment type="similarity">
    <text evidence="2">Belongs to the plant thionin (TC 1.C.44) family.</text>
</comment>
<dbReference type="PANTHER" id="PTHR33920:SF2">
    <property type="entry name" value="THIONIN-2.1-RELATED"/>
    <property type="match status" value="1"/>
</dbReference>
<evidence type="ECO:0000256" key="6">
    <source>
        <dbReference type="ARBA" id="ARBA00023157"/>
    </source>
</evidence>
<feature type="signal peptide" evidence="7">
    <location>
        <begin position="1"/>
        <end position="24"/>
    </location>
</feature>
<dbReference type="Gene3D" id="3.30.1350.10">
    <property type="entry name" value="Thionin-like"/>
    <property type="match status" value="1"/>
</dbReference>
<feature type="chain" id="PRO_5045860879" evidence="7">
    <location>
        <begin position="25"/>
        <end position="133"/>
    </location>
</feature>
<dbReference type="Pfam" id="PF00321">
    <property type="entry name" value="Thionin"/>
    <property type="match status" value="1"/>
</dbReference>
<reference evidence="9" key="2">
    <citation type="submission" date="2025-08" db="UniProtKB">
        <authorList>
            <consortium name="RefSeq"/>
        </authorList>
    </citation>
    <scope>IDENTIFICATION</scope>
    <source>
        <tissue evidence="9">Leaf</tissue>
    </source>
</reference>
<reference evidence="8" key="1">
    <citation type="journal article" date="2014" name="Nat. Commun.">
        <title>The emerging biofuel crop Camelina sativa retains a highly undifferentiated hexaploid genome structure.</title>
        <authorList>
            <person name="Kagale S."/>
            <person name="Koh C."/>
            <person name="Nixon J."/>
            <person name="Bollina V."/>
            <person name="Clarke W.E."/>
            <person name="Tuteja R."/>
            <person name="Spillane C."/>
            <person name="Robinson S.J."/>
            <person name="Links M.G."/>
            <person name="Clarke C."/>
            <person name="Higgins E.E."/>
            <person name="Huebert T."/>
            <person name="Sharpe A.G."/>
            <person name="Parkin I.A."/>
        </authorList>
    </citation>
    <scope>NUCLEOTIDE SEQUENCE [LARGE SCALE GENOMIC DNA]</scope>
    <source>
        <strain evidence="8">cv. DH55</strain>
    </source>
</reference>
<dbReference type="RefSeq" id="XP_010510827.1">
    <property type="nucleotide sequence ID" value="XM_010512525.2"/>
</dbReference>